<dbReference type="SUPFAM" id="SSF52540">
    <property type="entry name" value="P-loop containing nucleoside triphosphate hydrolases"/>
    <property type="match status" value="1"/>
</dbReference>
<feature type="domain" description="Disease resistance N-terminal" evidence="5">
    <location>
        <begin position="9"/>
        <end position="87"/>
    </location>
</feature>
<reference evidence="8" key="1">
    <citation type="submission" date="2024-03" db="EMBL/GenBank/DDBJ databases">
        <title>WGS assembly of Saponaria officinalis var. Norfolk2.</title>
        <authorList>
            <person name="Jenkins J."/>
            <person name="Shu S."/>
            <person name="Grimwood J."/>
            <person name="Barry K."/>
            <person name="Goodstein D."/>
            <person name="Schmutz J."/>
            <person name="Leebens-Mack J."/>
            <person name="Osbourn A."/>
        </authorList>
    </citation>
    <scope>NUCLEOTIDE SEQUENCE [LARGE SCALE GENOMIC DNA]</scope>
    <source>
        <strain evidence="8">JIC</strain>
    </source>
</reference>
<keyword evidence="2" id="KW-0547">Nucleotide-binding</keyword>
<feature type="domain" description="Disease resistance R13L4/SHOC-2-like LRR" evidence="7">
    <location>
        <begin position="567"/>
        <end position="866"/>
    </location>
</feature>
<evidence type="ECO:0000313" key="9">
    <source>
        <dbReference type="Proteomes" id="UP001443914"/>
    </source>
</evidence>
<dbReference type="PRINTS" id="PR00364">
    <property type="entry name" value="DISEASERSIST"/>
</dbReference>
<dbReference type="InterPro" id="IPR036388">
    <property type="entry name" value="WH-like_DNA-bd_sf"/>
</dbReference>
<gene>
    <name evidence="8" type="ORF">RND81_03G087700</name>
</gene>
<evidence type="ECO:0008006" key="10">
    <source>
        <dbReference type="Google" id="ProtNLM"/>
    </source>
</evidence>
<dbReference type="GO" id="GO:0098542">
    <property type="term" value="P:defense response to other organism"/>
    <property type="evidence" value="ECO:0007669"/>
    <property type="project" value="TreeGrafter"/>
</dbReference>
<dbReference type="Gene3D" id="1.20.5.4130">
    <property type="match status" value="1"/>
</dbReference>
<dbReference type="InterPro" id="IPR058922">
    <property type="entry name" value="WHD_DRP"/>
</dbReference>
<keyword evidence="3" id="KW-0611">Plant defense</keyword>
<dbReference type="InterPro" id="IPR041118">
    <property type="entry name" value="Rx_N"/>
</dbReference>
<dbReference type="InterPro" id="IPR038005">
    <property type="entry name" value="RX-like_CC"/>
</dbReference>
<dbReference type="InterPro" id="IPR002182">
    <property type="entry name" value="NB-ARC"/>
</dbReference>
<evidence type="ECO:0000256" key="2">
    <source>
        <dbReference type="ARBA" id="ARBA00022741"/>
    </source>
</evidence>
<comment type="caution">
    <text evidence="8">The sequence shown here is derived from an EMBL/GenBank/DDBJ whole genome shotgun (WGS) entry which is preliminary data.</text>
</comment>
<sequence>MGDIYGATQVVLQTLGALVNAEVSLHSDLRNDVNAIQYQLENILGYLINAEEKAEGNAADKEWVRRVRELAYDMEDVIERYQLYLKKSFFSKVGHYFLREVSNMASTIKSLRENATSIAEASNRFRYPRTNVIAQGQCNNQVILNTSVFERTIKRGNEVVIDAIAKREIIDLIGFQNVTGAPSTAAVVGMRGLGKTTVVCSVYYDDTIRSRFPLRAWISMSECKQQIAILRSVIVHFSNATDKLYRKDTVVNMDESLLLDLLQNYIQNERFMVVIDNVQEGDIELRTHIKGLLHNERGSKIIITTRYKDVARTWLDGTTNGMYILKPLPFEKAWELFCGKAIQSSRGRCPSQLEKLARGIVKKCGGLPPVIISAGILLCTKGDDLNEWNKVHHSLEFFLDMNRQLSEIHKTFMRSYYELPFYIKPCFLYFGLFPRGYPISRMRLIRLWMAEGFIRESSERLTLEEVAEEYINKLIHMSMIDVISRDSSGKIKTLGVENKFIHEMILSKLDELSFCKILSKKGSFGKETSRRLSIHKNCNSNAPELANLTKTSLSIRSLFVENVEQIIMVNVFDKTFLHSIELLKVLDLFSAPIDFIPTEVGTLLNLHYLSLRSTRVSSIPKTIGNIEKLQTLDLKQTFISELPKELIQLHNLRHILAYYYWYDISFSAHCMKVNGVKIPNGLLENCLQLQKLAVLDLNAEHRNWERELRKLTQLRKLGITGLKSNEGQAMCSVIDVMNNLQAFKILSQSKNESIDLTKVKSPPLMLQRLYLSGHLLSFPIWICQLHSLVKIRLRWSKLNGDPLQMLQELPNLVELQLLEAFTGERLKIASHGFQKLKILSLLDLHPLRSLYIARGALPLLDEMSIGESKNLGVPSSIQYLSTLTTLNFYNMPSYFTDHILPGKFYYSVVKHIPSVLFHNKDSKGNLQTFTLR</sequence>
<keyword evidence="1" id="KW-0677">Repeat</keyword>
<dbReference type="Proteomes" id="UP001443914">
    <property type="component" value="Unassembled WGS sequence"/>
</dbReference>
<dbReference type="Gene3D" id="3.80.10.10">
    <property type="entry name" value="Ribonuclease Inhibitor"/>
    <property type="match status" value="1"/>
</dbReference>
<dbReference type="Gene3D" id="1.10.8.430">
    <property type="entry name" value="Helical domain of apoptotic protease-activating factors"/>
    <property type="match status" value="1"/>
</dbReference>
<evidence type="ECO:0000313" key="8">
    <source>
        <dbReference type="EMBL" id="KAK9741186.1"/>
    </source>
</evidence>
<evidence type="ECO:0000259" key="6">
    <source>
        <dbReference type="Pfam" id="PF23559"/>
    </source>
</evidence>
<proteinExistence type="predicted"/>
<dbReference type="CDD" id="cd14798">
    <property type="entry name" value="RX-CC_like"/>
    <property type="match status" value="1"/>
</dbReference>
<protein>
    <recommendedName>
        <fullName evidence="10">Disease resistance protein RPM1</fullName>
    </recommendedName>
</protein>
<dbReference type="GO" id="GO:0043531">
    <property type="term" value="F:ADP binding"/>
    <property type="evidence" value="ECO:0007669"/>
    <property type="project" value="InterPro"/>
</dbReference>
<evidence type="ECO:0000259" key="5">
    <source>
        <dbReference type="Pfam" id="PF18052"/>
    </source>
</evidence>
<dbReference type="FunFam" id="1.10.10.10:FF:000322">
    <property type="entry name" value="Probable disease resistance protein At1g63360"/>
    <property type="match status" value="1"/>
</dbReference>
<evidence type="ECO:0000259" key="4">
    <source>
        <dbReference type="Pfam" id="PF00931"/>
    </source>
</evidence>
<dbReference type="Gene3D" id="3.40.50.300">
    <property type="entry name" value="P-loop containing nucleotide triphosphate hydrolases"/>
    <property type="match status" value="1"/>
</dbReference>
<dbReference type="EMBL" id="JBDFQZ010000003">
    <property type="protein sequence ID" value="KAK9741186.1"/>
    <property type="molecule type" value="Genomic_DNA"/>
</dbReference>
<evidence type="ECO:0000259" key="7">
    <source>
        <dbReference type="Pfam" id="PF23598"/>
    </source>
</evidence>
<dbReference type="Pfam" id="PF23559">
    <property type="entry name" value="WHD_DRP"/>
    <property type="match status" value="1"/>
</dbReference>
<evidence type="ECO:0000256" key="3">
    <source>
        <dbReference type="ARBA" id="ARBA00022821"/>
    </source>
</evidence>
<dbReference type="PANTHER" id="PTHR23155">
    <property type="entry name" value="DISEASE RESISTANCE PROTEIN RP"/>
    <property type="match status" value="1"/>
</dbReference>
<dbReference type="InterPro" id="IPR055414">
    <property type="entry name" value="LRR_R13L4/SHOC2-like"/>
</dbReference>
<name>A0AAW1M3U6_SAPOF</name>
<dbReference type="InterPro" id="IPR032675">
    <property type="entry name" value="LRR_dom_sf"/>
</dbReference>
<dbReference type="InterPro" id="IPR042197">
    <property type="entry name" value="Apaf_helical"/>
</dbReference>
<evidence type="ECO:0000256" key="1">
    <source>
        <dbReference type="ARBA" id="ARBA00022737"/>
    </source>
</evidence>
<keyword evidence="9" id="KW-1185">Reference proteome</keyword>
<dbReference type="Pfam" id="PF23598">
    <property type="entry name" value="LRR_14"/>
    <property type="match status" value="1"/>
</dbReference>
<dbReference type="SUPFAM" id="SSF52058">
    <property type="entry name" value="L domain-like"/>
    <property type="match status" value="1"/>
</dbReference>
<dbReference type="InterPro" id="IPR044974">
    <property type="entry name" value="Disease_R_plants"/>
</dbReference>
<dbReference type="AlphaFoldDB" id="A0AAW1M3U6"/>
<dbReference type="PANTHER" id="PTHR23155:SF1205">
    <property type="entry name" value="DISEASE RESISTANCE PROTEIN RPM1"/>
    <property type="match status" value="1"/>
</dbReference>
<dbReference type="InterPro" id="IPR027417">
    <property type="entry name" value="P-loop_NTPase"/>
</dbReference>
<organism evidence="8 9">
    <name type="scientific">Saponaria officinalis</name>
    <name type="common">Common soapwort</name>
    <name type="synonym">Lychnis saponaria</name>
    <dbReference type="NCBI Taxonomy" id="3572"/>
    <lineage>
        <taxon>Eukaryota</taxon>
        <taxon>Viridiplantae</taxon>
        <taxon>Streptophyta</taxon>
        <taxon>Embryophyta</taxon>
        <taxon>Tracheophyta</taxon>
        <taxon>Spermatophyta</taxon>
        <taxon>Magnoliopsida</taxon>
        <taxon>eudicotyledons</taxon>
        <taxon>Gunneridae</taxon>
        <taxon>Pentapetalae</taxon>
        <taxon>Caryophyllales</taxon>
        <taxon>Caryophyllaceae</taxon>
        <taxon>Caryophylleae</taxon>
        <taxon>Saponaria</taxon>
    </lineage>
</organism>
<dbReference type="Pfam" id="PF18052">
    <property type="entry name" value="Rx_N"/>
    <property type="match status" value="1"/>
</dbReference>
<dbReference type="Pfam" id="PF00931">
    <property type="entry name" value="NB-ARC"/>
    <property type="match status" value="1"/>
</dbReference>
<feature type="domain" description="NB-ARC" evidence="4">
    <location>
        <begin position="184"/>
        <end position="344"/>
    </location>
</feature>
<dbReference type="Gene3D" id="1.10.10.10">
    <property type="entry name" value="Winged helix-like DNA-binding domain superfamily/Winged helix DNA-binding domain"/>
    <property type="match status" value="1"/>
</dbReference>
<feature type="domain" description="Disease resistance protein winged helix" evidence="6">
    <location>
        <begin position="432"/>
        <end position="504"/>
    </location>
</feature>
<accession>A0AAW1M3U6</accession>